<feature type="domain" description="PE" evidence="1">
    <location>
        <begin position="7"/>
        <end position="93"/>
    </location>
</feature>
<dbReference type="Pfam" id="PF00934">
    <property type="entry name" value="PE"/>
    <property type="match status" value="1"/>
</dbReference>
<evidence type="ECO:0000259" key="1">
    <source>
        <dbReference type="Pfam" id="PF00934"/>
    </source>
</evidence>
<sequence>MTMSGLSIETQQLTEVGARLDAIAGRLSDLLQAEHPHLDTVPVGRDEVSARASSTLNTVHASYAESAEAGIAELREIAAALRSNTGKVIDADAEFTA</sequence>
<accession>A0A1X0B2B5</accession>
<dbReference type="InterPro" id="IPR000084">
    <property type="entry name" value="PE-PGRS_N"/>
</dbReference>
<dbReference type="AlphaFoldDB" id="A0A1X0B2B5"/>
<evidence type="ECO:0000313" key="3">
    <source>
        <dbReference type="Proteomes" id="UP000192448"/>
    </source>
</evidence>
<dbReference type="Gene3D" id="1.10.287.850">
    <property type="entry name" value="HP0062-like domain"/>
    <property type="match status" value="1"/>
</dbReference>
<organism evidence="2 3">
    <name type="scientific">Mycobacterium aquaticum</name>
    <dbReference type="NCBI Taxonomy" id="1927124"/>
    <lineage>
        <taxon>Bacteria</taxon>
        <taxon>Bacillati</taxon>
        <taxon>Actinomycetota</taxon>
        <taxon>Actinomycetes</taxon>
        <taxon>Mycobacteriales</taxon>
        <taxon>Mycobacteriaceae</taxon>
        <taxon>Mycobacterium</taxon>
    </lineage>
</organism>
<evidence type="ECO:0000313" key="2">
    <source>
        <dbReference type="EMBL" id="ORA36238.1"/>
    </source>
</evidence>
<keyword evidence="3" id="KW-1185">Reference proteome</keyword>
<reference evidence="2 3" key="1">
    <citation type="submission" date="2017-02" db="EMBL/GenBank/DDBJ databases">
        <title>The new phylogeny of genus Mycobacterium.</title>
        <authorList>
            <person name="Tortoli E."/>
            <person name="Trovato A."/>
            <person name="Cirillo D.M."/>
        </authorList>
    </citation>
    <scope>NUCLEOTIDE SEQUENCE [LARGE SCALE GENOMIC DNA]</scope>
    <source>
        <strain evidence="2 3">RW6</strain>
    </source>
</reference>
<comment type="caution">
    <text evidence="2">The sequence shown here is derived from an EMBL/GenBank/DDBJ whole genome shotgun (WGS) entry which is preliminary data.</text>
</comment>
<dbReference type="EMBL" id="MVHF01000009">
    <property type="protein sequence ID" value="ORA36238.1"/>
    <property type="molecule type" value="Genomic_DNA"/>
</dbReference>
<gene>
    <name evidence="2" type="ORF">BST13_11825</name>
</gene>
<proteinExistence type="predicted"/>
<protein>
    <recommendedName>
        <fullName evidence="1">PE domain-containing protein</fullName>
    </recommendedName>
</protein>
<dbReference type="STRING" id="1927124.BST13_11825"/>
<dbReference type="Proteomes" id="UP000192448">
    <property type="component" value="Unassembled WGS sequence"/>
</dbReference>
<name>A0A1X0B2B5_9MYCO</name>